<evidence type="ECO:0000313" key="2">
    <source>
        <dbReference type="EMBL" id="GMS93129.1"/>
    </source>
</evidence>
<name>A0AAV5TGA2_9BILA</name>
<dbReference type="AlphaFoldDB" id="A0AAV5TGA2"/>
<evidence type="ECO:0000313" key="3">
    <source>
        <dbReference type="Proteomes" id="UP001432027"/>
    </source>
</evidence>
<gene>
    <name evidence="2" type="ORF">PENTCL1PPCAC_15304</name>
</gene>
<dbReference type="Proteomes" id="UP001432027">
    <property type="component" value="Unassembled WGS sequence"/>
</dbReference>
<evidence type="ECO:0000256" key="1">
    <source>
        <dbReference type="SAM" id="SignalP"/>
    </source>
</evidence>
<sequence length="103" mass="11206">RMSSTIFAFALLLGFMQLSDAKVEFTHSTMYDIYDFEGATDVPLRCDVAGCLIFVSSASESQGYGTDPFVKNLMVYDAAAGQWIQSIADVAAQFQNGTSKEVP</sequence>
<protein>
    <submittedName>
        <fullName evidence="2">Uncharacterized protein</fullName>
    </submittedName>
</protein>
<feature type="non-terminal residue" evidence="2">
    <location>
        <position position="103"/>
    </location>
</feature>
<feature type="non-terminal residue" evidence="2">
    <location>
        <position position="1"/>
    </location>
</feature>
<organism evidence="2 3">
    <name type="scientific">Pristionchus entomophagus</name>
    <dbReference type="NCBI Taxonomy" id="358040"/>
    <lineage>
        <taxon>Eukaryota</taxon>
        <taxon>Metazoa</taxon>
        <taxon>Ecdysozoa</taxon>
        <taxon>Nematoda</taxon>
        <taxon>Chromadorea</taxon>
        <taxon>Rhabditida</taxon>
        <taxon>Rhabditina</taxon>
        <taxon>Diplogasteromorpha</taxon>
        <taxon>Diplogasteroidea</taxon>
        <taxon>Neodiplogasteridae</taxon>
        <taxon>Pristionchus</taxon>
    </lineage>
</organism>
<feature type="signal peptide" evidence="1">
    <location>
        <begin position="1"/>
        <end position="21"/>
    </location>
</feature>
<accession>A0AAV5TGA2</accession>
<proteinExistence type="predicted"/>
<dbReference type="EMBL" id="BTSX01000004">
    <property type="protein sequence ID" value="GMS93129.1"/>
    <property type="molecule type" value="Genomic_DNA"/>
</dbReference>
<keyword evidence="3" id="KW-1185">Reference proteome</keyword>
<reference evidence="2" key="1">
    <citation type="submission" date="2023-10" db="EMBL/GenBank/DDBJ databases">
        <title>Genome assembly of Pristionchus species.</title>
        <authorList>
            <person name="Yoshida K."/>
            <person name="Sommer R.J."/>
        </authorList>
    </citation>
    <scope>NUCLEOTIDE SEQUENCE</scope>
    <source>
        <strain evidence="2">RS0144</strain>
    </source>
</reference>
<keyword evidence="1" id="KW-0732">Signal</keyword>
<comment type="caution">
    <text evidence="2">The sequence shown here is derived from an EMBL/GenBank/DDBJ whole genome shotgun (WGS) entry which is preliminary data.</text>
</comment>
<feature type="chain" id="PRO_5043596339" evidence="1">
    <location>
        <begin position="22"/>
        <end position="103"/>
    </location>
</feature>